<gene>
    <name evidence="1" type="ORF">A4R35_00760</name>
</gene>
<dbReference type="AlphaFoldDB" id="A0A328VDJ1"/>
<name>A0A328VDJ1_9CHLR</name>
<keyword evidence="2" id="KW-1185">Reference proteome</keyword>
<dbReference type="Proteomes" id="UP000248706">
    <property type="component" value="Unassembled WGS sequence"/>
</dbReference>
<comment type="caution">
    <text evidence="1">The sequence shown here is derived from an EMBL/GenBank/DDBJ whole genome shotgun (WGS) entry which is preliminary data.</text>
</comment>
<proteinExistence type="predicted"/>
<accession>A0A328VDJ1</accession>
<dbReference type="EMBL" id="MCIF01000002">
    <property type="protein sequence ID" value="RAQ94042.1"/>
    <property type="molecule type" value="Genomic_DNA"/>
</dbReference>
<evidence type="ECO:0000313" key="2">
    <source>
        <dbReference type="Proteomes" id="UP000248706"/>
    </source>
</evidence>
<evidence type="ECO:0000313" key="1">
    <source>
        <dbReference type="EMBL" id="RAQ94042.1"/>
    </source>
</evidence>
<reference evidence="1 2" key="1">
    <citation type="submission" date="2016-08" db="EMBL/GenBank/DDBJ databases">
        <title>Analysis of Carbohydrate Active Enzymes in Thermogemmatispora T81 Reveals Carbohydrate Degradation Ability.</title>
        <authorList>
            <person name="Tomazini A."/>
            <person name="Lal S."/>
            <person name="Stott M."/>
            <person name="Henrissat B."/>
            <person name="Polikarpov I."/>
            <person name="Sparling R."/>
            <person name="Levin D.B."/>
        </authorList>
    </citation>
    <scope>NUCLEOTIDE SEQUENCE [LARGE SCALE GENOMIC DNA]</scope>
    <source>
        <strain evidence="1 2">T81</strain>
    </source>
</reference>
<organism evidence="1 2">
    <name type="scientific">Thermogemmatispora tikiterensis</name>
    <dbReference type="NCBI Taxonomy" id="1825093"/>
    <lineage>
        <taxon>Bacteria</taxon>
        <taxon>Bacillati</taxon>
        <taxon>Chloroflexota</taxon>
        <taxon>Ktedonobacteria</taxon>
        <taxon>Thermogemmatisporales</taxon>
        <taxon>Thermogemmatisporaceae</taxon>
        <taxon>Thermogemmatispora</taxon>
    </lineage>
</organism>
<sequence length="191" mass="20625">MISAKEASGKASGSMTSMTWKETLERPRERAWAMAYATSAGLRSAPIRVARGKQKAAPRASRLGHRAWATGQVKHAARLEQGDPFLGQEAAQGLGEQAILLHEAGQFAHMLRVNHVGVVRFSHLLASFLNAGQGHLALEHLQDDIVAAVHCFFLCNSSVPETGLAGKESFARTAYGRRTCCTFAQAWRASA</sequence>
<protein>
    <submittedName>
        <fullName evidence="1">Uncharacterized protein</fullName>
    </submittedName>
</protein>